<reference evidence="1 2" key="1">
    <citation type="submission" date="2016-10" db="EMBL/GenBank/DDBJ databases">
        <authorList>
            <person name="de Groot N.N."/>
        </authorList>
    </citation>
    <scope>NUCLEOTIDE SEQUENCE [LARGE SCALE GENOMIC DNA]</scope>
    <source>
        <strain evidence="1 2">LMG 2158</strain>
    </source>
</reference>
<dbReference type="Proteomes" id="UP000182272">
    <property type="component" value="Chromosome I"/>
</dbReference>
<dbReference type="AlphaFoldDB" id="A0A1H6PBG2"/>
<dbReference type="OrthoDB" id="8778785at2"/>
<evidence type="ECO:0000313" key="2">
    <source>
        <dbReference type="Proteomes" id="UP000182272"/>
    </source>
</evidence>
<sequence length="235" mass="26120">MHTYFPTFWPNGPDVDHSAAMVHLHDLLPAVGTTTVAYFDRHDRVPVGETVRLIWTPPVSDLNGWSEQPSEIAMSYLLIANVLSDAGVPTRTERDPRFLHEGKQTYELEILSCERLLSALKASPADSGEWRLQSIGGERGVHLAWDEVSWCGKASVEGLTYLTASTRHEAHLELLLELDGDEITGLFSLHIDPGGSFFDFGRQRLTAVEKRSVQQALDRADPLHDTQSAYLVTGD</sequence>
<organism evidence="1 2">
    <name type="scientific">Pseudomonas asplenii</name>
    <dbReference type="NCBI Taxonomy" id="53407"/>
    <lineage>
        <taxon>Bacteria</taxon>
        <taxon>Pseudomonadati</taxon>
        <taxon>Pseudomonadota</taxon>
        <taxon>Gammaproteobacteria</taxon>
        <taxon>Pseudomonadales</taxon>
        <taxon>Pseudomonadaceae</taxon>
        <taxon>Pseudomonas</taxon>
    </lineage>
</organism>
<name>A0A1H6PBG2_9PSED</name>
<proteinExistence type="predicted"/>
<accession>A0A1H6PBG2</accession>
<protein>
    <submittedName>
        <fullName evidence="1">Uncharacterized protein</fullName>
    </submittedName>
</protein>
<evidence type="ECO:0000313" key="1">
    <source>
        <dbReference type="EMBL" id="SEI22486.1"/>
    </source>
</evidence>
<gene>
    <name evidence="1" type="ORF">SAMN05216581_4823</name>
</gene>
<dbReference type="EMBL" id="LT629972">
    <property type="protein sequence ID" value="SEI22486.1"/>
    <property type="molecule type" value="Genomic_DNA"/>
</dbReference>
<dbReference type="RefSeq" id="WP_019361462.1">
    <property type="nucleotide sequence ID" value="NZ_LT629972.1"/>
</dbReference>